<proteinExistence type="predicted"/>
<feature type="compositionally biased region" description="Polar residues" evidence="1">
    <location>
        <begin position="834"/>
        <end position="847"/>
    </location>
</feature>
<dbReference type="InterPro" id="IPR043129">
    <property type="entry name" value="ATPase_NBD"/>
</dbReference>
<dbReference type="EMBL" id="CP036425">
    <property type="protein sequence ID" value="QDU33401.1"/>
    <property type="molecule type" value="Genomic_DNA"/>
</dbReference>
<sequence>MTLQVDLATGCWQVNWNIKRSDASDETSPDSDVAVIENILYAQLQEIGMPSKNDCWGIEVGSHAIKAVRLVKAGGNVHLEDYAILPFKQVLTTPDINVEEAIQVNLDTFLSKHDVSKSTIVTSVPGNKAFARFASLPPIEKKKVPSIVRYEAVQQIPFPIEEVEWDYHIFQQDESPDVKVGIFAITKERIAHYLSNFNAVNMRVDAVTLSSLAVFNAFNYENQESEDGVIYIDIGTESTDVIIVEGGSAWTRTLPIGGNNFTNALVESFKLSFPKAEKLKKEARTSKYARQIFQAMRPVFAELVQQVQITLGRYKTINRESELTKIVGLGSTFKLPGLQKFLKQQLQMDVSRPDGFSQIDINGRLESDIAENAVNLSTAYGLALQGLEMESLTANILPDMILRERMWKVKQPWFAGAAAAFVAVALGSTAVYLSDSSTTEKSFQSASASTIKSIVRRAKTESQKYGEVSTEDPRVKIENLYRMLDYRELWPAILADISEATNSLVDGEDRELQLAAFKADYDKIEKLAEEGTLARAQRKRVYIESIRAEYVPTPKEEDEESSGGMGMMGMGMGMDMMGGDFGGMGMGMGMGMGGGGTVSLDQAQITGRYDLDEFWQEVEVEETSDDSSSEDSFDVMSETEAEPAGPVYKGPQIVITIEGTTPYGEPYEFLSSQFLGWFEKYGDRDDRPYVIEVPENALEKVVRLGDLNLGNNRPGSSSTGGADMGAEMGMAMGGEMGMGMMGGEMGMGMMGGQMGMGRNMSLGSTKTANLLPLRPLMDEDIKDDHKFTIKLHFNLRRPTETRVSAVDESIRNDNSSVPPDETANDNGEMDEQASNEGSIMNSEEVQA</sequence>
<evidence type="ECO:0000313" key="2">
    <source>
        <dbReference type="EMBL" id="QDU33401.1"/>
    </source>
</evidence>
<evidence type="ECO:0000256" key="1">
    <source>
        <dbReference type="SAM" id="MobiDB-lite"/>
    </source>
</evidence>
<dbReference type="SUPFAM" id="SSF53067">
    <property type="entry name" value="Actin-like ATPase domain"/>
    <property type="match status" value="2"/>
</dbReference>
<feature type="region of interest" description="Disordered" evidence="1">
    <location>
        <begin position="621"/>
        <end position="646"/>
    </location>
</feature>
<dbReference type="Proteomes" id="UP000317369">
    <property type="component" value="Chromosome"/>
</dbReference>
<dbReference type="InterPro" id="IPR050696">
    <property type="entry name" value="FtsA/MreB"/>
</dbReference>
<dbReference type="Gene3D" id="3.30.1490.300">
    <property type="match status" value="1"/>
</dbReference>
<dbReference type="PANTHER" id="PTHR32432">
    <property type="entry name" value="CELL DIVISION PROTEIN FTSA-RELATED"/>
    <property type="match status" value="1"/>
</dbReference>
<evidence type="ECO:0000313" key="3">
    <source>
        <dbReference type="Proteomes" id="UP000317369"/>
    </source>
</evidence>
<dbReference type="InterPro" id="IPR005883">
    <property type="entry name" value="PilM"/>
</dbReference>
<reference evidence="2 3" key="1">
    <citation type="submission" date="2019-02" db="EMBL/GenBank/DDBJ databases">
        <title>Deep-cultivation of Planctomycetes and their phenomic and genomic characterization uncovers novel biology.</title>
        <authorList>
            <person name="Wiegand S."/>
            <person name="Jogler M."/>
            <person name="Boedeker C."/>
            <person name="Pinto D."/>
            <person name="Vollmers J."/>
            <person name="Rivas-Marin E."/>
            <person name="Kohn T."/>
            <person name="Peeters S.H."/>
            <person name="Heuer A."/>
            <person name="Rast P."/>
            <person name="Oberbeckmann S."/>
            <person name="Bunk B."/>
            <person name="Jeske O."/>
            <person name="Meyerdierks A."/>
            <person name="Storesund J.E."/>
            <person name="Kallscheuer N."/>
            <person name="Luecker S."/>
            <person name="Lage O.M."/>
            <person name="Pohl T."/>
            <person name="Merkel B.J."/>
            <person name="Hornburger P."/>
            <person name="Mueller R.-W."/>
            <person name="Bruemmer F."/>
            <person name="Labrenz M."/>
            <person name="Spormann A.M."/>
            <person name="Op den Camp H."/>
            <person name="Overmann J."/>
            <person name="Amann R."/>
            <person name="Jetten M.S.M."/>
            <person name="Mascher T."/>
            <person name="Medema M.H."/>
            <person name="Devos D.P."/>
            <person name="Kaster A.-K."/>
            <person name="Ovreas L."/>
            <person name="Rohde M."/>
            <person name="Galperin M.Y."/>
            <person name="Jogler C."/>
        </authorList>
    </citation>
    <scope>NUCLEOTIDE SEQUENCE [LARGE SCALE GENOMIC DNA]</scope>
    <source>
        <strain evidence="2 3">KS4</strain>
    </source>
</reference>
<dbReference type="CDD" id="cd24049">
    <property type="entry name" value="ASKHA_NBD_PilM"/>
    <property type="match status" value="1"/>
</dbReference>
<feature type="compositionally biased region" description="Acidic residues" evidence="1">
    <location>
        <begin position="621"/>
        <end position="641"/>
    </location>
</feature>
<name>A0A517YT72_9BACT</name>
<dbReference type="NCBIfam" id="TIGR01175">
    <property type="entry name" value="pilM"/>
    <property type="match status" value="1"/>
</dbReference>
<dbReference type="KEGG" id="pcor:KS4_14470"/>
<dbReference type="PANTHER" id="PTHR32432:SF3">
    <property type="entry name" value="ETHANOLAMINE UTILIZATION PROTEIN EUTJ"/>
    <property type="match status" value="1"/>
</dbReference>
<gene>
    <name evidence="2" type="ORF">KS4_14470</name>
</gene>
<protein>
    <submittedName>
        <fullName evidence="2">Competence protein A</fullName>
    </submittedName>
</protein>
<keyword evidence="3" id="KW-1185">Reference proteome</keyword>
<organism evidence="2 3">
    <name type="scientific">Poriferisphaera corsica</name>
    <dbReference type="NCBI Taxonomy" id="2528020"/>
    <lineage>
        <taxon>Bacteria</taxon>
        <taxon>Pseudomonadati</taxon>
        <taxon>Planctomycetota</taxon>
        <taxon>Phycisphaerae</taxon>
        <taxon>Phycisphaerales</taxon>
        <taxon>Phycisphaeraceae</taxon>
        <taxon>Poriferisphaera</taxon>
    </lineage>
</organism>
<dbReference type="Gene3D" id="3.30.420.40">
    <property type="match status" value="2"/>
</dbReference>
<feature type="region of interest" description="Disordered" evidence="1">
    <location>
        <begin position="799"/>
        <end position="847"/>
    </location>
</feature>
<dbReference type="AlphaFoldDB" id="A0A517YT72"/>
<dbReference type="Pfam" id="PF11104">
    <property type="entry name" value="PilM_2"/>
    <property type="match status" value="1"/>
</dbReference>
<accession>A0A517YT72</accession>